<protein>
    <submittedName>
        <fullName evidence="1">N-acetylmuramoyl-L-alanine amidase</fullName>
    </submittedName>
</protein>
<dbReference type="Gene3D" id="3.40.630.40">
    <property type="entry name" value="Zn-dependent exopeptidases"/>
    <property type="match status" value="1"/>
</dbReference>
<gene>
    <name evidence="1" type="ORF">IAD46_01525</name>
</gene>
<evidence type="ECO:0000313" key="1">
    <source>
        <dbReference type="EMBL" id="HIT49684.1"/>
    </source>
</evidence>
<sequence length="52" mass="5548">MKKISFLIAFLVCIFSILFYIEAEGPSPTIIYIDPGHGGMDGGAVVDGVKES</sequence>
<reference evidence="1" key="2">
    <citation type="journal article" date="2021" name="PeerJ">
        <title>Extensive microbial diversity within the chicken gut microbiome revealed by metagenomics and culture.</title>
        <authorList>
            <person name="Gilroy R."/>
            <person name="Ravi A."/>
            <person name="Getino M."/>
            <person name="Pursley I."/>
            <person name="Horton D.L."/>
            <person name="Alikhan N.F."/>
            <person name="Baker D."/>
            <person name="Gharbi K."/>
            <person name="Hall N."/>
            <person name="Watson M."/>
            <person name="Adriaenssens E.M."/>
            <person name="Foster-Nyarko E."/>
            <person name="Jarju S."/>
            <person name="Secka A."/>
            <person name="Antonio M."/>
            <person name="Oren A."/>
            <person name="Chaudhuri R.R."/>
            <person name="La Ragione R."/>
            <person name="Hildebrand F."/>
            <person name="Pallen M.J."/>
        </authorList>
    </citation>
    <scope>NUCLEOTIDE SEQUENCE</scope>
    <source>
        <strain evidence="1">ChiW17-6978</strain>
    </source>
</reference>
<accession>A0A9D1KJW3</accession>
<feature type="non-terminal residue" evidence="1">
    <location>
        <position position="52"/>
    </location>
</feature>
<proteinExistence type="predicted"/>
<organism evidence="1 2">
    <name type="scientific">Candidatus Pelethenecus faecipullorum</name>
    <dbReference type="NCBI Taxonomy" id="2840900"/>
    <lineage>
        <taxon>Bacteria</taxon>
        <taxon>Bacillati</taxon>
        <taxon>Mycoplasmatota</taxon>
        <taxon>Mollicutes</taxon>
        <taxon>Candidatus Pelethenecus</taxon>
    </lineage>
</organism>
<dbReference type="AlphaFoldDB" id="A0A9D1KJW3"/>
<comment type="caution">
    <text evidence="1">The sequence shown here is derived from an EMBL/GenBank/DDBJ whole genome shotgun (WGS) entry which is preliminary data.</text>
</comment>
<reference evidence="1" key="1">
    <citation type="submission" date="2020-10" db="EMBL/GenBank/DDBJ databases">
        <authorList>
            <person name="Gilroy R."/>
        </authorList>
    </citation>
    <scope>NUCLEOTIDE SEQUENCE</scope>
    <source>
        <strain evidence="1">ChiW17-6978</strain>
    </source>
</reference>
<evidence type="ECO:0000313" key="2">
    <source>
        <dbReference type="Proteomes" id="UP000886758"/>
    </source>
</evidence>
<dbReference type="Proteomes" id="UP000886758">
    <property type="component" value="Unassembled WGS sequence"/>
</dbReference>
<dbReference type="EMBL" id="DVLF01000049">
    <property type="protein sequence ID" value="HIT49684.1"/>
    <property type="molecule type" value="Genomic_DNA"/>
</dbReference>
<name>A0A9D1KJW3_9MOLU</name>